<dbReference type="GO" id="GO:0016829">
    <property type="term" value="F:lyase activity"/>
    <property type="evidence" value="ECO:0007669"/>
    <property type="project" value="InterPro"/>
</dbReference>
<accession>A0AAX6MPS0</accession>
<feature type="domain" description="MmgE/PrpD C-terminal" evidence="3">
    <location>
        <begin position="296"/>
        <end position="470"/>
    </location>
</feature>
<gene>
    <name evidence="4" type="ORF">Daesc_004602</name>
</gene>
<evidence type="ECO:0000259" key="3">
    <source>
        <dbReference type="Pfam" id="PF19305"/>
    </source>
</evidence>
<evidence type="ECO:0000256" key="1">
    <source>
        <dbReference type="ARBA" id="ARBA00006174"/>
    </source>
</evidence>
<dbReference type="Pfam" id="PF03972">
    <property type="entry name" value="MmgE_PrpD_N"/>
    <property type="match status" value="1"/>
</dbReference>
<dbReference type="PANTHER" id="PTHR16943:SF8">
    <property type="entry name" value="2-METHYLCITRATE DEHYDRATASE"/>
    <property type="match status" value="1"/>
</dbReference>
<dbReference type="AlphaFoldDB" id="A0AAX6MPS0"/>
<evidence type="ECO:0000313" key="4">
    <source>
        <dbReference type="EMBL" id="KAK6954635.1"/>
    </source>
</evidence>
<dbReference type="InterPro" id="IPR005656">
    <property type="entry name" value="MmgE_PrpD"/>
</dbReference>
<dbReference type="Gene3D" id="3.30.1330.120">
    <property type="entry name" value="2-methylcitrate dehydratase PrpD"/>
    <property type="match status" value="1"/>
</dbReference>
<dbReference type="EMBL" id="JBANMG010000004">
    <property type="protein sequence ID" value="KAK6954635.1"/>
    <property type="molecule type" value="Genomic_DNA"/>
</dbReference>
<feature type="domain" description="MmgE/PrpD N-terminal" evidence="2">
    <location>
        <begin position="16"/>
        <end position="267"/>
    </location>
</feature>
<dbReference type="InterPro" id="IPR036148">
    <property type="entry name" value="MmgE/PrpD_sf"/>
</dbReference>
<dbReference type="Proteomes" id="UP001369815">
    <property type="component" value="Unassembled WGS sequence"/>
</dbReference>
<dbReference type="PANTHER" id="PTHR16943">
    <property type="entry name" value="2-METHYLCITRATE DEHYDRATASE-RELATED"/>
    <property type="match status" value="1"/>
</dbReference>
<evidence type="ECO:0000259" key="2">
    <source>
        <dbReference type="Pfam" id="PF03972"/>
    </source>
</evidence>
<dbReference type="Gene3D" id="1.10.4100.10">
    <property type="entry name" value="2-methylcitrate dehydratase PrpD"/>
    <property type="match status" value="1"/>
</dbReference>
<comment type="caution">
    <text evidence="4">The sequence shown here is derived from an EMBL/GenBank/DDBJ whole genome shotgun (WGS) entry which is preliminary data.</text>
</comment>
<keyword evidence="5" id="KW-1185">Reference proteome</keyword>
<dbReference type="InterPro" id="IPR045336">
    <property type="entry name" value="MmgE_PrpD_N"/>
</dbReference>
<dbReference type="SUPFAM" id="SSF103378">
    <property type="entry name" value="2-methylcitrate dehydratase PrpD"/>
    <property type="match status" value="1"/>
</dbReference>
<dbReference type="InterPro" id="IPR045337">
    <property type="entry name" value="MmgE_PrpD_C"/>
</dbReference>
<organism evidence="4 5">
    <name type="scientific">Daldinia eschscholtzii</name>
    <dbReference type="NCBI Taxonomy" id="292717"/>
    <lineage>
        <taxon>Eukaryota</taxon>
        <taxon>Fungi</taxon>
        <taxon>Dikarya</taxon>
        <taxon>Ascomycota</taxon>
        <taxon>Pezizomycotina</taxon>
        <taxon>Sordariomycetes</taxon>
        <taxon>Xylariomycetidae</taxon>
        <taxon>Xylariales</taxon>
        <taxon>Hypoxylaceae</taxon>
        <taxon>Daldinia</taxon>
    </lineage>
</organism>
<evidence type="ECO:0008006" key="6">
    <source>
        <dbReference type="Google" id="ProtNLM"/>
    </source>
</evidence>
<comment type="similarity">
    <text evidence="1">Belongs to the PrpD family.</text>
</comment>
<protein>
    <recommendedName>
        <fullName evidence="6">MmgE/PrpD family protein</fullName>
    </recommendedName>
</protein>
<proteinExistence type="inferred from homology"/>
<dbReference type="InterPro" id="IPR042188">
    <property type="entry name" value="MmgE/PrpD_sf_2"/>
</dbReference>
<dbReference type="InterPro" id="IPR042183">
    <property type="entry name" value="MmgE/PrpD_sf_1"/>
</dbReference>
<name>A0AAX6MPS0_9PEZI</name>
<sequence>MMLSSQIPMDPEGPTERLCTWVESLKYRDIPAEVITRAKYLILDGLACGLIGAHLPSSEKAATAIMDLEAASGSASVFGWERKVGPLSAALLNGTFIQGFELDDWHRDAPIHSNSVLLPALLAAAEHYSRKARCNRDLSCSGKHLLLAYVTGCEVGPRVGLGLWGTHVLSKGWHSGAIFGPSAAAAAVAKLLGLSAAAIEDALGIACTQAGGLMSAQFESEVKRMQHAFASRNGLLAAVLAKGGYVGIKKVYEREYGGFLSMFSSGNGMVPQFKPEEVSKDLGVKWEIKNIIVKPYASMAGTHCTIDCMAALRTLYPGKTRDFSNFESIRIEMSEPAYHHGGWKAVRPLTSTGAQMSNAYVGAVYLVDEEVTPIQFRNDKLDRDEVWRLVDITTCEYNPEYSKSPQDKARTKVTITLKDGSPLSHEKGAPRGVRPPLSNREILEKWRAITKGIIDEERRNRIEQVVLSLEECNDIVAISQLMTGLTTNPLA</sequence>
<dbReference type="Pfam" id="PF19305">
    <property type="entry name" value="MmgE_PrpD_C"/>
    <property type="match status" value="1"/>
</dbReference>
<evidence type="ECO:0000313" key="5">
    <source>
        <dbReference type="Proteomes" id="UP001369815"/>
    </source>
</evidence>
<reference evidence="4 5" key="1">
    <citation type="journal article" date="2024" name="Front Chem Biol">
        <title>Unveiling the potential of Daldinia eschscholtzii MFLUCC 19-0629 through bioactivity and bioinformatics studies for enhanced sustainable agriculture production.</title>
        <authorList>
            <person name="Brooks S."/>
            <person name="Weaver J.A."/>
            <person name="Klomchit A."/>
            <person name="Alharthi S.A."/>
            <person name="Onlamun T."/>
            <person name="Nurani R."/>
            <person name="Vong T.K."/>
            <person name="Alberti F."/>
            <person name="Greco C."/>
        </authorList>
    </citation>
    <scope>NUCLEOTIDE SEQUENCE [LARGE SCALE GENOMIC DNA]</scope>
    <source>
        <strain evidence="4">MFLUCC 19-0629</strain>
    </source>
</reference>